<comment type="caution">
    <text evidence="1">The sequence shown here is derived from an EMBL/GenBank/DDBJ whole genome shotgun (WGS) entry which is preliminary data.</text>
</comment>
<evidence type="ECO:0000313" key="2">
    <source>
        <dbReference type="Proteomes" id="UP001157502"/>
    </source>
</evidence>
<organism evidence="1 2">
    <name type="scientific">Dallia pectoralis</name>
    <name type="common">Alaska blackfish</name>
    <dbReference type="NCBI Taxonomy" id="75939"/>
    <lineage>
        <taxon>Eukaryota</taxon>
        <taxon>Metazoa</taxon>
        <taxon>Chordata</taxon>
        <taxon>Craniata</taxon>
        <taxon>Vertebrata</taxon>
        <taxon>Euteleostomi</taxon>
        <taxon>Actinopterygii</taxon>
        <taxon>Neopterygii</taxon>
        <taxon>Teleostei</taxon>
        <taxon>Protacanthopterygii</taxon>
        <taxon>Esociformes</taxon>
        <taxon>Umbridae</taxon>
        <taxon>Dallia</taxon>
    </lineage>
</organism>
<proteinExistence type="predicted"/>
<evidence type="ECO:0000313" key="1">
    <source>
        <dbReference type="EMBL" id="KAJ8008619.1"/>
    </source>
</evidence>
<sequence length="250" mass="28336">MRTLSSRGKSSQSSRKKLKEAIQMAAEAQRVPLKKRLSRFGFWTRRASDRESSESEFAEVMGILLDDKKSKRSTNVKNQKPAVVKPFKRLHHQSDGEQTEPREEKREKTEGQREKAEKQDKVVLKEVKEKMRGLQKSGVEEGRRRREGVERKKFCSLKPVKKTPSAPTPHIPDQTVPEIEEEAEEECGKAAIKGGERKKLREKISQATPSESHALPCFVSQDQLYSATQKTPACHLLPLVLCPHLSPSSS</sequence>
<dbReference type="EMBL" id="CM055735">
    <property type="protein sequence ID" value="KAJ8008619.1"/>
    <property type="molecule type" value="Genomic_DNA"/>
</dbReference>
<accession>A0ACC2GY43</accession>
<reference evidence="1" key="1">
    <citation type="submission" date="2021-05" db="EMBL/GenBank/DDBJ databases">
        <authorList>
            <person name="Pan Q."/>
            <person name="Jouanno E."/>
            <person name="Zahm M."/>
            <person name="Klopp C."/>
            <person name="Cabau C."/>
            <person name="Louis A."/>
            <person name="Berthelot C."/>
            <person name="Parey E."/>
            <person name="Roest Crollius H."/>
            <person name="Montfort J."/>
            <person name="Robinson-Rechavi M."/>
            <person name="Bouchez O."/>
            <person name="Lampietro C."/>
            <person name="Lopez Roques C."/>
            <person name="Donnadieu C."/>
            <person name="Postlethwait J."/>
            <person name="Bobe J."/>
            <person name="Dillon D."/>
            <person name="Chandos A."/>
            <person name="von Hippel F."/>
            <person name="Guiguen Y."/>
        </authorList>
    </citation>
    <scope>NUCLEOTIDE SEQUENCE</scope>
    <source>
        <strain evidence="1">YG-Jan2019</strain>
    </source>
</reference>
<dbReference type="Proteomes" id="UP001157502">
    <property type="component" value="Chromosome 8"/>
</dbReference>
<gene>
    <name evidence="1" type="ORF">DPEC_G00106760</name>
</gene>
<name>A0ACC2GY43_DALPE</name>
<protein>
    <submittedName>
        <fullName evidence="1">Uncharacterized protein</fullName>
    </submittedName>
</protein>
<keyword evidence="2" id="KW-1185">Reference proteome</keyword>